<protein>
    <submittedName>
        <fullName evidence="2">Uncharacterized protein DUF397</fullName>
    </submittedName>
</protein>
<dbReference type="RefSeq" id="WP_121436474.1">
    <property type="nucleotide sequence ID" value="NZ_RBWU01000005.1"/>
</dbReference>
<dbReference type="Proteomes" id="UP000274601">
    <property type="component" value="Unassembled WGS sequence"/>
</dbReference>
<sequence>MLVNLSRVIWRKSRRSADEGHCVEVGAWRTSSHSAQEGNCVELSAWRKSSRSTDEGNCVEIAGDEAMVLARDSNDPDGPVLGFGVEAWGVFLSAVKSGRLDLR</sequence>
<organism evidence="2 3">
    <name type="scientific">Actinomadura pelletieri DSM 43383</name>
    <dbReference type="NCBI Taxonomy" id="1120940"/>
    <lineage>
        <taxon>Bacteria</taxon>
        <taxon>Bacillati</taxon>
        <taxon>Actinomycetota</taxon>
        <taxon>Actinomycetes</taxon>
        <taxon>Streptosporangiales</taxon>
        <taxon>Thermomonosporaceae</taxon>
        <taxon>Actinomadura</taxon>
    </lineage>
</organism>
<evidence type="ECO:0000259" key="1">
    <source>
        <dbReference type="Pfam" id="PF04149"/>
    </source>
</evidence>
<dbReference type="Pfam" id="PF04149">
    <property type="entry name" value="DUF397"/>
    <property type="match status" value="1"/>
</dbReference>
<name>A0A495QI92_9ACTN</name>
<dbReference type="OrthoDB" id="3480599at2"/>
<dbReference type="EMBL" id="RBWU01000005">
    <property type="protein sequence ID" value="RKS71853.1"/>
    <property type="molecule type" value="Genomic_DNA"/>
</dbReference>
<comment type="caution">
    <text evidence="2">The sequence shown here is derived from an EMBL/GenBank/DDBJ whole genome shotgun (WGS) entry which is preliminary data.</text>
</comment>
<reference evidence="2 3" key="1">
    <citation type="submission" date="2018-10" db="EMBL/GenBank/DDBJ databases">
        <title>Genomic Encyclopedia of Archaeal and Bacterial Type Strains, Phase II (KMG-II): from individual species to whole genera.</title>
        <authorList>
            <person name="Goeker M."/>
        </authorList>
    </citation>
    <scope>NUCLEOTIDE SEQUENCE [LARGE SCALE GENOMIC DNA]</scope>
    <source>
        <strain evidence="2 3">DSM 43383</strain>
    </source>
</reference>
<dbReference type="AlphaFoldDB" id="A0A495QI92"/>
<accession>A0A495QI92</accession>
<dbReference type="InterPro" id="IPR007278">
    <property type="entry name" value="DUF397"/>
</dbReference>
<keyword evidence="3" id="KW-1185">Reference proteome</keyword>
<evidence type="ECO:0000313" key="3">
    <source>
        <dbReference type="Proteomes" id="UP000274601"/>
    </source>
</evidence>
<feature type="domain" description="DUF397" evidence="1">
    <location>
        <begin position="45"/>
        <end position="96"/>
    </location>
</feature>
<gene>
    <name evidence="2" type="ORF">BZB76_4663</name>
</gene>
<evidence type="ECO:0000313" key="2">
    <source>
        <dbReference type="EMBL" id="RKS71853.1"/>
    </source>
</evidence>
<proteinExistence type="predicted"/>